<evidence type="ECO:0000256" key="1">
    <source>
        <dbReference type="SAM" id="MobiDB-lite"/>
    </source>
</evidence>
<evidence type="ECO:0000313" key="4">
    <source>
        <dbReference type="Proteomes" id="UP000320496"/>
    </source>
</evidence>
<keyword evidence="4" id="KW-1185">Reference proteome</keyword>
<dbReference type="EMBL" id="CP036275">
    <property type="protein sequence ID" value="QDU41536.1"/>
    <property type="molecule type" value="Genomic_DNA"/>
</dbReference>
<keyword evidence="2" id="KW-0472">Membrane</keyword>
<dbReference type="KEGG" id="mri:Mal4_59040"/>
<feature type="compositionally biased region" description="Basic and acidic residues" evidence="1">
    <location>
        <begin position="169"/>
        <end position="180"/>
    </location>
</feature>
<dbReference type="AlphaFoldDB" id="A0A517ZGB3"/>
<organism evidence="3 4">
    <name type="scientific">Maioricimonas rarisocia</name>
    <dbReference type="NCBI Taxonomy" id="2528026"/>
    <lineage>
        <taxon>Bacteria</taxon>
        <taxon>Pseudomonadati</taxon>
        <taxon>Planctomycetota</taxon>
        <taxon>Planctomycetia</taxon>
        <taxon>Planctomycetales</taxon>
        <taxon>Planctomycetaceae</taxon>
        <taxon>Maioricimonas</taxon>
    </lineage>
</organism>
<proteinExistence type="predicted"/>
<dbReference type="OrthoDB" id="284128at2"/>
<evidence type="ECO:0000256" key="2">
    <source>
        <dbReference type="SAM" id="Phobius"/>
    </source>
</evidence>
<keyword evidence="2" id="KW-0812">Transmembrane</keyword>
<protein>
    <submittedName>
        <fullName evidence="3">Ribonuclease Y</fullName>
    </submittedName>
</protein>
<gene>
    <name evidence="3" type="primary">rny_2</name>
    <name evidence="3" type="ORF">Mal4_59040</name>
</gene>
<sequence length="412" mass="45474">MSRRGQREDREFGSDSFLDIVANIVGILIILIVIAGVRVSRAPVVAKTDDEPAAPAPAIATGVAEDESDEAAVPLLPEPDPMFATKASGPPADLPAGEMLAAIEEPPAAEPVPVVLDETPLKLPEPPPLPLAAPPRELVERAAELEAELARLASQQQEVRTRHAQLQREVARTEEEKKVEQSTLQTKSAHLDREQTRLAELDSTLDETRQQLRTLRQAIAAAATEEPTTKTLRHRVTPVGREVDGAEIHFRLEGNQVAYVPLNDLAERLQKYIMRQRDFLLRQERYEGSIGPVDGFEMRYVIARQPMSVLDELKYGQRVIRMGVKQWIIEPLDGLQTESLEEALRPGSRFYQALQGALPDATLTFWVYPDSFELHRQLQEFAHANGFSVAARPLPAGVPITGSPSGSKSQAQ</sequence>
<keyword evidence="2" id="KW-1133">Transmembrane helix</keyword>
<feature type="region of interest" description="Disordered" evidence="1">
    <location>
        <begin position="169"/>
        <end position="190"/>
    </location>
</feature>
<accession>A0A517ZGB3</accession>
<dbReference type="Proteomes" id="UP000320496">
    <property type="component" value="Chromosome"/>
</dbReference>
<evidence type="ECO:0000313" key="3">
    <source>
        <dbReference type="EMBL" id="QDU41536.1"/>
    </source>
</evidence>
<reference evidence="3 4" key="1">
    <citation type="submission" date="2019-02" db="EMBL/GenBank/DDBJ databases">
        <title>Deep-cultivation of Planctomycetes and their phenomic and genomic characterization uncovers novel biology.</title>
        <authorList>
            <person name="Wiegand S."/>
            <person name="Jogler M."/>
            <person name="Boedeker C."/>
            <person name="Pinto D."/>
            <person name="Vollmers J."/>
            <person name="Rivas-Marin E."/>
            <person name="Kohn T."/>
            <person name="Peeters S.H."/>
            <person name="Heuer A."/>
            <person name="Rast P."/>
            <person name="Oberbeckmann S."/>
            <person name="Bunk B."/>
            <person name="Jeske O."/>
            <person name="Meyerdierks A."/>
            <person name="Storesund J.E."/>
            <person name="Kallscheuer N."/>
            <person name="Luecker S."/>
            <person name="Lage O.M."/>
            <person name="Pohl T."/>
            <person name="Merkel B.J."/>
            <person name="Hornburger P."/>
            <person name="Mueller R.-W."/>
            <person name="Bruemmer F."/>
            <person name="Labrenz M."/>
            <person name="Spormann A.M."/>
            <person name="Op den Camp H."/>
            <person name="Overmann J."/>
            <person name="Amann R."/>
            <person name="Jetten M.S.M."/>
            <person name="Mascher T."/>
            <person name="Medema M.H."/>
            <person name="Devos D.P."/>
            <person name="Kaster A.-K."/>
            <person name="Ovreas L."/>
            <person name="Rohde M."/>
            <person name="Galperin M.Y."/>
            <person name="Jogler C."/>
        </authorList>
    </citation>
    <scope>NUCLEOTIDE SEQUENCE [LARGE SCALE GENOMIC DNA]</scope>
    <source>
        <strain evidence="3 4">Mal4</strain>
    </source>
</reference>
<feature type="transmembrane region" description="Helical" evidence="2">
    <location>
        <begin position="20"/>
        <end position="39"/>
    </location>
</feature>
<name>A0A517ZGB3_9PLAN</name>
<dbReference type="RefSeq" id="WP_145373066.1">
    <property type="nucleotide sequence ID" value="NZ_CP036275.1"/>
</dbReference>